<gene>
    <name evidence="2" type="ORF">PTTG_00873</name>
</gene>
<evidence type="ECO:0000256" key="1">
    <source>
        <dbReference type="SAM" id="MobiDB-lite"/>
    </source>
</evidence>
<dbReference type="EnsemblFungi" id="PTTG_00873-t43_1">
    <property type="protein sequence ID" value="PTTG_00873-t43_1-p1"/>
    <property type="gene ID" value="PTTG_00873"/>
</dbReference>
<proteinExistence type="predicted"/>
<evidence type="ECO:0000313" key="4">
    <source>
        <dbReference type="Proteomes" id="UP000005240"/>
    </source>
</evidence>
<dbReference type="EMBL" id="ADAS02000051">
    <property type="protein sequence ID" value="OAV93390.1"/>
    <property type="molecule type" value="Genomic_DNA"/>
</dbReference>
<feature type="compositionally biased region" description="Polar residues" evidence="1">
    <location>
        <begin position="479"/>
        <end position="492"/>
    </location>
</feature>
<dbReference type="AlphaFoldDB" id="A0A180GL33"/>
<organism evidence="2">
    <name type="scientific">Puccinia triticina (isolate 1-1 / race 1 (BBBD))</name>
    <name type="common">Brown leaf rust fungus</name>
    <dbReference type="NCBI Taxonomy" id="630390"/>
    <lineage>
        <taxon>Eukaryota</taxon>
        <taxon>Fungi</taxon>
        <taxon>Dikarya</taxon>
        <taxon>Basidiomycota</taxon>
        <taxon>Pucciniomycotina</taxon>
        <taxon>Pucciniomycetes</taxon>
        <taxon>Pucciniales</taxon>
        <taxon>Pucciniaceae</taxon>
        <taxon>Puccinia</taxon>
    </lineage>
</organism>
<name>A0A180GL33_PUCT1</name>
<feature type="compositionally biased region" description="Pro residues" evidence="1">
    <location>
        <begin position="418"/>
        <end position="464"/>
    </location>
</feature>
<feature type="compositionally biased region" description="Polar residues" evidence="1">
    <location>
        <begin position="351"/>
        <end position="382"/>
    </location>
</feature>
<dbReference type="Proteomes" id="UP000005240">
    <property type="component" value="Unassembled WGS sequence"/>
</dbReference>
<dbReference type="VEuPathDB" id="FungiDB:PTTG_00873"/>
<reference evidence="3" key="4">
    <citation type="submission" date="2025-05" db="UniProtKB">
        <authorList>
            <consortium name="EnsemblFungi"/>
        </authorList>
    </citation>
    <scope>IDENTIFICATION</scope>
    <source>
        <strain evidence="3">isolate 1-1 / race 1 (BBBD)</strain>
    </source>
</reference>
<feature type="region of interest" description="Disordered" evidence="1">
    <location>
        <begin position="349"/>
        <end position="388"/>
    </location>
</feature>
<reference evidence="2" key="1">
    <citation type="submission" date="2009-11" db="EMBL/GenBank/DDBJ databases">
        <authorList>
            <consortium name="The Broad Institute Genome Sequencing Platform"/>
            <person name="Ward D."/>
            <person name="Feldgarden M."/>
            <person name="Earl A."/>
            <person name="Young S.K."/>
            <person name="Zeng Q."/>
            <person name="Koehrsen M."/>
            <person name="Alvarado L."/>
            <person name="Berlin A."/>
            <person name="Bochicchio J."/>
            <person name="Borenstein D."/>
            <person name="Chapman S.B."/>
            <person name="Chen Z."/>
            <person name="Engels R."/>
            <person name="Freedman E."/>
            <person name="Gellesch M."/>
            <person name="Goldberg J."/>
            <person name="Griggs A."/>
            <person name="Gujja S."/>
            <person name="Heilman E."/>
            <person name="Heiman D."/>
            <person name="Hepburn T."/>
            <person name="Howarth C."/>
            <person name="Jen D."/>
            <person name="Larson L."/>
            <person name="Lewis B."/>
            <person name="Mehta T."/>
            <person name="Park D."/>
            <person name="Pearson M."/>
            <person name="Roberts A."/>
            <person name="Saif S."/>
            <person name="Shea T."/>
            <person name="Shenoy N."/>
            <person name="Sisk P."/>
            <person name="Stolte C."/>
            <person name="Sykes S."/>
            <person name="Thomson T."/>
            <person name="Walk T."/>
            <person name="White J."/>
            <person name="Yandava C."/>
            <person name="Izard J."/>
            <person name="Baranova O.V."/>
            <person name="Blanton J.M."/>
            <person name="Tanner A.C."/>
            <person name="Dewhirst F.E."/>
            <person name="Haas B."/>
            <person name="Nusbaum C."/>
            <person name="Birren B."/>
        </authorList>
    </citation>
    <scope>NUCLEOTIDE SEQUENCE [LARGE SCALE GENOMIC DNA]</scope>
    <source>
        <strain evidence="2">1-1 BBBD Race 1</strain>
    </source>
</reference>
<sequence length="498" mass="55371">MAAALESLYAIYTPLWQQGINGKGTNLFTALLFHFLSRVTYELNLNSSIPSTLTRGQNKLWEMANAKHPGSFPRGKFSSCDFFIEILVDPTNHKKNKDFQKLFGFIDDRQYTCEAHPETKQLDLQSKRNAHVIAVRPEMFVNSNTSYAEIGKLMDIWTTEGIQLSCGCQPPQKKKGRQPKRLNSEVEMIKFPGSNNSHSLLEISKLTFKDNLPPLHLNFHLEVMHIPDGARDEFMGTTDWPFKLSIRGYTYTLISRGSSAGMVGVWLHNNICNDGFAQLINRVPGSISGVLPDTSWLLYSRTWTVDEEVKFDSLMAKIQKDNKNPAGDYPFMQMKSIIHSSYNLVLIPHNPSESEPNELSPTASEQPSIIPSKSTTLANSKASPLPDIGDLTKGNCEASKILAPAPKPIRIKLKVNAPVPPTTEPVPPTTEPVPPTTEPAPPTTEPVPPTAMPIPIPTELPPPKLDTQKASVKRGKNIPQPSVPLQETQPTRRSSRRK</sequence>
<dbReference type="STRING" id="630390.A0A180GL33"/>
<feature type="region of interest" description="Disordered" evidence="1">
    <location>
        <begin position="416"/>
        <end position="498"/>
    </location>
</feature>
<reference evidence="2" key="2">
    <citation type="submission" date="2016-05" db="EMBL/GenBank/DDBJ databases">
        <title>Comparative analysis highlights variable genome content of wheat rusts and divergence of the mating loci.</title>
        <authorList>
            <person name="Cuomo C.A."/>
            <person name="Bakkeren G."/>
            <person name="Szabo L."/>
            <person name="Khalil H."/>
            <person name="Joly D."/>
            <person name="Goldberg J."/>
            <person name="Young S."/>
            <person name="Zeng Q."/>
            <person name="Fellers J."/>
        </authorList>
    </citation>
    <scope>NUCLEOTIDE SEQUENCE [LARGE SCALE GENOMIC DNA]</scope>
    <source>
        <strain evidence="2">1-1 BBBD Race 1</strain>
    </source>
</reference>
<keyword evidence="4" id="KW-1185">Reference proteome</keyword>
<evidence type="ECO:0000313" key="2">
    <source>
        <dbReference type="EMBL" id="OAV93390.1"/>
    </source>
</evidence>
<accession>A0A180GL33</accession>
<evidence type="ECO:0000313" key="3">
    <source>
        <dbReference type="EnsemblFungi" id="PTTG_00873-t43_1-p1"/>
    </source>
</evidence>
<reference evidence="3 4" key="3">
    <citation type="journal article" date="2017" name="G3 (Bethesda)">
        <title>Comparative analysis highlights variable genome content of wheat rusts and divergence of the mating loci.</title>
        <authorList>
            <person name="Cuomo C.A."/>
            <person name="Bakkeren G."/>
            <person name="Khalil H.B."/>
            <person name="Panwar V."/>
            <person name="Joly D."/>
            <person name="Linning R."/>
            <person name="Sakthikumar S."/>
            <person name="Song X."/>
            <person name="Adiconis X."/>
            <person name="Fan L."/>
            <person name="Goldberg J.M."/>
            <person name="Levin J.Z."/>
            <person name="Young S."/>
            <person name="Zeng Q."/>
            <person name="Anikster Y."/>
            <person name="Bruce M."/>
            <person name="Wang M."/>
            <person name="Yin C."/>
            <person name="McCallum B."/>
            <person name="Szabo L.J."/>
            <person name="Hulbert S."/>
            <person name="Chen X."/>
            <person name="Fellers J.P."/>
        </authorList>
    </citation>
    <scope>NUCLEOTIDE SEQUENCE</scope>
    <source>
        <strain evidence="4">Isolate 1-1 / race 1 (BBBD)</strain>
        <strain evidence="3">isolate 1-1 / race 1 (BBBD)</strain>
    </source>
</reference>
<protein>
    <submittedName>
        <fullName evidence="2 3">Uncharacterized protein</fullName>
    </submittedName>
</protein>